<dbReference type="PANTHER" id="PTHR46797">
    <property type="entry name" value="HTH-TYPE TRANSCRIPTIONAL REGULATOR"/>
    <property type="match status" value="1"/>
</dbReference>
<dbReference type="Gene3D" id="2.60.120.10">
    <property type="entry name" value="Jelly Rolls"/>
    <property type="match status" value="1"/>
</dbReference>
<dbReference type="GO" id="GO:0003677">
    <property type="term" value="F:DNA binding"/>
    <property type="evidence" value="ECO:0007669"/>
    <property type="project" value="UniProtKB-KW"/>
</dbReference>
<evidence type="ECO:0000313" key="3">
    <source>
        <dbReference type="EMBL" id="QBP41780.1"/>
    </source>
</evidence>
<evidence type="ECO:0000259" key="2">
    <source>
        <dbReference type="PROSITE" id="PS50943"/>
    </source>
</evidence>
<evidence type="ECO:0000313" key="4">
    <source>
        <dbReference type="Proteomes" id="UP000294292"/>
    </source>
</evidence>
<dbReference type="OrthoDB" id="9781521at2"/>
<dbReference type="CDD" id="cd00093">
    <property type="entry name" value="HTH_XRE"/>
    <property type="match status" value="1"/>
</dbReference>
<dbReference type="RefSeq" id="WP_134210356.1">
    <property type="nucleotide sequence ID" value="NZ_CP038015.1"/>
</dbReference>
<dbReference type="InterPro" id="IPR001387">
    <property type="entry name" value="Cro/C1-type_HTH"/>
</dbReference>
<sequence>MDFPKEEVGKRIRILRKSRGFTADDLAKKIGVSQSMISQIERGLVSPSLDTLWKMSHCLKLPISAFFEEDNQQHVTVFRENERFELKKMRPNITYQPLSPSNGKEISLFKLILDPGETLDNPLMFHMGEECGYVLSGTIRVTVDGQSYELHQGDSIYFDSNLPHNFVNVSPTISTAIWAMTHPFETFLNPTRIHK</sequence>
<dbReference type="EMBL" id="CP038015">
    <property type="protein sequence ID" value="QBP41780.1"/>
    <property type="molecule type" value="Genomic_DNA"/>
</dbReference>
<dbReference type="KEGG" id="panc:E2636_11750"/>
<reference evidence="3 4" key="1">
    <citation type="submission" date="2019-03" db="EMBL/GenBank/DDBJ databases">
        <title>Complete genome sequence of Paenisporosarcina antarctica CGMCC 1.6503T.</title>
        <authorList>
            <person name="Rong J.-C."/>
            <person name="Chi N.-Y."/>
            <person name="Zhang Q.-F."/>
        </authorList>
    </citation>
    <scope>NUCLEOTIDE SEQUENCE [LARGE SCALE GENOMIC DNA]</scope>
    <source>
        <strain evidence="3 4">CGMCC 1.6503</strain>
    </source>
</reference>
<dbReference type="SUPFAM" id="SSF47413">
    <property type="entry name" value="lambda repressor-like DNA-binding domains"/>
    <property type="match status" value="1"/>
</dbReference>
<dbReference type="PROSITE" id="PS50943">
    <property type="entry name" value="HTH_CROC1"/>
    <property type="match status" value="1"/>
</dbReference>
<dbReference type="GO" id="GO:0005829">
    <property type="term" value="C:cytosol"/>
    <property type="evidence" value="ECO:0007669"/>
    <property type="project" value="TreeGrafter"/>
</dbReference>
<dbReference type="PANTHER" id="PTHR46797:SF2">
    <property type="entry name" value="TRANSCRIPTIONAL REGULATOR"/>
    <property type="match status" value="1"/>
</dbReference>
<dbReference type="AlphaFoldDB" id="A0A4P6ZYK5"/>
<accession>A0A4P6ZYK5</accession>
<dbReference type="Pfam" id="PF07883">
    <property type="entry name" value="Cupin_2"/>
    <property type="match status" value="1"/>
</dbReference>
<dbReference type="InterPro" id="IPR013096">
    <property type="entry name" value="Cupin_2"/>
</dbReference>
<name>A0A4P6ZYK5_9BACL</name>
<dbReference type="Pfam" id="PF01381">
    <property type="entry name" value="HTH_3"/>
    <property type="match status" value="1"/>
</dbReference>
<proteinExistence type="predicted"/>
<keyword evidence="4" id="KW-1185">Reference proteome</keyword>
<evidence type="ECO:0000256" key="1">
    <source>
        <dbReference type="ARBA" id="ARBA00023125"/>
    </source>
</evidence>
<feature type="domain" description="HTH cro/C1-type" evidence="2">
    <location>
        <begin position="12"/>
        <end position="66"/>
    </location>
</feature>
<keyword evidence="1" id="KW-0238">DNA-binding</keyword>
<gene>
    <name evidence="3" type="ORF">E2636_11750</name>
</gene>
<dbReference type="InterPro" id="IPR010982">
    <property type="entry name" value="Lambda_DNA-bd_dom_sf"/>
</dbReference>
<dbReference type="Proteomes" id="UP000294292">
    <property type="component" value="Chromosome"/>
</dbReference>
<dbReference type="InterPro" id="IPR050807">
    <property type="entry name" value="TransReg_Diox_bact_type"/>
</dbReference>
<dbReference type="InterPro" id="IPR011051">
    <property type="entry name" value="RmlC_Cupin_sf"/>
</dbReference>
<dbReference type="SUPFAM" id="SSF51182">
    <property type="entry name" value="RmlC-like cupins"/>
    <property type="match status" value="1"/>
</dbReference>
<dbReference type="InterPro" id="IPR014710">
    <property type="entry name" value="RmlC-like_jellyroll"/>
</dbReference>
<organism evidence="3 4">
    <name type="scientific">Paenisporosarcina antarctica</name>
    <dbReference type="NCBI Taxonomy" id="417367"/>
    <lineage>
        <taxon>Bacteria</taxon>
        <taxon>Bacillati</taxon>
        <taxon>Bacillota</taxon>
        <taxon>Bacilli</taxon>
        <taxon>Bacillales</taxon>
        <taxon>Caryophanaceae</taxon>
        <taxon>Paenisporosarcina</taxon>
    </lineage>
</organism>
<dbReference type="SMART" id="SM00530">
    <property type="entry name" value="HTH_XRE"/>
    <property type="match status" value="1"/>
</dbReference>
<dbReference type="CDD" id="cd02209">
    <property type="entry name" value="cupin_XRE_C"/>
    <property type="match status" value="1"/>
</dbReference>
<dbReference type="Gene3D" id="1.10.260.40">
    <property type="entry name" value="lambda repressor-like DNA-binding domains"/>
    <property type="match status" value="1"/>
</dbReference>
<dbReference type="GO" id="GO:0003700">
    <property type="term" value="F:DNA-binding transcription factor activity"/>
    <property type="evidence" value="ECO:0007669"/>
    <property type="project" value="TreeGrafter"/>
</dbReference>
<protein>
    <submittedName>
        <fullName evidence="3">Cupin domain-containing protein</fullName>
    </submittedName>
</protein>